<dbReference type="PATRIC" id="fig|1415168.3.peg.2415"/>
<evidence type="ECO:0000313" key="6">
    <source>
        <dbReference type="Proteomes" id="UP000028401"/>
    </source>
</evidence>
<dbReference type="GO" id="GO:0009234">
    <property type="term" value="P:menaquinone biosynthetic process"/>
    <property type="evidence" value="ECO:0007669"/>
    <property type="project" value="UniProtKB-UniRule"/>
</dbReference>
<keyword evidence="2 3" id="KW-0456">Lyase</keyword>
<reference evidence="5 6" key="1">
    <citation type="submission" date="2014-06" db="EMBL/GenBank/DDBJ databases">
        <title>Draft genome sequence of the putrescine producing strain Lactococcus lactis subsp cremoris GE214.</title>
        <authorList>
            <person name="Ladero V."/>
            <person name="Linares D.M."/>
            <person name="del Rio B."/>
            <person name="Mayo B."/>
            <person name="Martin M.C."/>
            <person name="Fernandez M."/>
            <person name="Alvarez M.A."/>
        </authorList>
    </citation>
    <scope>NUCLEOTIDE SEQUENCE [LARGE SCALE GENOMIC DNA]</scope>
    <source>
        <strain evidence="5 6">GE214</strain>
    </source>
</reference>
<sequence>MKIDKKIMTIAGLDYAVSIWGSGKIIFALHGFSESSSTWQKLSLTGYKIVAIDLLGHGSSAKPDTLAPYKLDQVLSDLHLLFTQFADGKPFSLLGYSMGGRLALRYCLAYPSAPVEKLILESTGPGIFSISDREKRQFTDEELAQKILLNGSEWFANFWGNLSLFNSQKKLSVKIQKEIWQRRANNSPLALAQTLRGTGQGQLDYIGDKISLVNPEILYLSGDLDEKYSNIAKEIFAPNSNVTWIPVAGSGHNIHLENPALYQKILEEFLA</sequence>
<comment type="function">
    <text evidence="3">Catalyzes a proton abstraction reaction that results in 2,5-elimination of pyruvate from 2-succinyl-5-enolpyruvyl-6-hydroxy-3-cyclohexene-1-carboxylate (SEPHCHC) and the formation of 2-succinyl-6-hydroxy-2,4-cyclohexadiene-1-carboxylate (SHCHC).</text>
</comment>
<evidence type="ECO:0000256" key="2">
    <source>
        <dbReference type="ARBA" id="ARBA00023239"/>
    </source>
</evidence>
<dbReference type="UniPathway" id="UPA00079"/>
<evidence type="ECO:0000313" key="5">
    <source>
        <dbReference type="EMBL" id="KEY61470.1"/>
    </source>
</evidence>
<dbReference type="UniPathway" id="UPA01057">
    <property type="reaction ID" value="UER00900"/>
</dbReference>
<dbReference type="InterPro" id="IPR022485">
    <property type="entry name" value="SHCHC_synthase_MenH"/>
</dbReference>
<dbReference type="GO" id="GO:0070205">
    <property type="term" value="F:2-succinyl-6-hydroxy-2,4-cyclohexadiene-1-carboxylate synthase activity"/>
    <property type="evidence" value="ECO:0007669"/>
    <property type="project" value="UniProtKB-UniRule"/>
</dbReference>
<dbReference type="PANTHER" id="PTHR42916:SF1">
    <property type="entry name" value="PROTEIN PHYLLO, CHLOROPLASTIC"/>
    <property type="match status" value="1"/>
</dbReference>
<dbReference type="Gene3D" id="3.40.50.1820">
    <property type="entry name" value="alpha/beta hydrolase"/>
    <property type="match status" value="1"/>
</dbReference>
<feature type="domain" description="AB hydrolase-1" evidence="4">
    <location>
        <begin position="26"/>
        <end position="259"/>
    </location>
</feature>
<comment type="subunit">
    <text evidence="3">Monomer.</text>
</comment>
<dbReference type="InterPro" id="IPR029058">
    <property type="entry name" value="AB_hydrolase_fold"/>
</dbReference>
<comment type="pathway">
    <text evidence="3">Quinol/quinone metabolism; 1,4-dihydroxy-2-naphthoate biosynthesis; 1,4-dihydroxy-2-naphthoate from chorismate: step 3/7.</text>
</comment>
<proteinExistence type="inferred from homology"/>
<dbReference type="PANTHER" id="PTHR42916">
    <property type="entry name" value="2-SUCCINYL-5-ENOLPYRUVYL-6-HYDROXY-3-CYCLOHEXENE-1-CARBOXYLATE SYNTHASE"/>
    <property type="match status" value="1"/>
</dbReference>
<gene>
    <name evidence="3" type="primary">menH</name>
    <name evidence="5" type="ORF">U725_02353</name>
</gene>
<keyword evidence="1 3" id="KW-0474">Menaquinone biosynthesis</keyword>
<dbReference type="PRINTS" id="PR00111">
    <property type="entry name" value="ABHYDROLASE"/>
</dbReference>
<comment type="pathway">
    <text evidence="3">Quinol/quinone metabolism; menaquinone biosynthesis.</text>
</comment>
<evidence type="ECO:0000256" key="1">
    <source>
        <dbReference type="ARBA" id="ARBA00022428"/>
    </source>
</evidence>
<dbReference type="NCBIfam" id="TIGR03695">
    <property type="entry name" value="menH_SHCHC"/>
    <property type="match status" value="1"/>
</dbReference>
<dbReference type="AlphaFoldDB" id="A0A084A841"/>
<dbReference type="HAMAP" id="MF_01660">
    <property type="entry name" value="MenH"/>
    <property type="match status" value="1"/>
</dbReference>
<dbReference type="EC" id="4.2.99.20" evidence="3"/>
<dbReference type="Proteomes" id="UP000028401">
    <property type="component" value="Unassembled WGS sequence"/>
</dbReference>
<protein>
    <recommendedName>
        <fullName evidence="3">Putative 2-succinyl-6-hydroxy-2,4-cyclohexadiene-1-carboxylate synthase</fullName>
        <shortName evidence="3">SHCHC synthase</shortName>
        <ecNumber evidence="3">4.2.99.20</ecNumber>
    </recommendedName>
</protein>
<comment type="caution">
    <text evidence="5">The sequence shown here is derived from an EMBL/GenBank/DDBJ whole genome shotgun (WGS) entry which is preliminary data.</text>
</comment>
<dbReference type="RefSeq" id="WP_042748843.1">
    <property type="nucleotide sequence ID" value="NZ_AZSI01000161.1"/>
</dbReference>
<dbReference type="InterPro" id="IPR000073">
    <property type="entry name" value="AB_hydrolase_1"/>
</dbReference>
<name>A0A084A841_LACLC</name>
<organism evidence="5 6">
    <name type="scientific">Lactococcus cremoris subsp. cremoris GE214</name>
    <dbReference type="NCBI Taxonomy" id="1415168"/>
    <lineage>
        <taxon>Bacteria</taxon>
        <taxon>Bacillati</taxon>
        <taxon>Bacillota</taxon>
        <taxon>Bacilli</taxon>
        <taxon>Lactobacillales</taxon>
        <taxon>Streptococcaceae</taxon>
        <taxon>Lactococcus</taxon>
        <taxon>Lactococcus cremoris subsp. cremoris</taxon>
    </lineage>
</organism>
<dbReference type="EMBL" id="AZSI01000161">
    <property type="protein sequence ID" value="KEY61470.1"/>
    <property type="molecule type" value="Genomic_DNA"/>
</dbReference>
<dbReference type="SUPFAM" id="SSF53474">
    <property type="entry name" value="alpha/beta-Hydrolases"/>
    <property type="match status" value="1"/>
</dbReference>
<accession>A0A084A841</accession>
<comment type="similarity">
    <text evidence="3">Belongs to the AB hydrolase superfamily. MenH family.</text>
</comment>
<comment type="catalytic activity">
    <reaction evidence="3">
        <text>5-enolpyruvoyl-6-hydroxy-2-succinyl-cyclohex-3-ene-1-carboxylate = (1R,6R)-6-hydroxy-2-succinyl-cyclohexa-2,4-diene-1-carboxylate + pyruvate</text>
        <dbReference type="Rhea" id="RHEA:25597"/>
        <dbReference type="ChEBI" id="CHEBI:15361"/>
        <dbReference type="ChEBI" id="CHEBI:58689"/>
        <dbReference type="ChEBI" id="CHEBI:58818"/>
        <dbReference type="EC" id="4.2.99.20"/>
    </reaction>
</comment>
<dbReference type="Pfam" id="PF00561">
    <property type="entry name" value="Abhydrolase_1"/>
    <property type="match status" value="1"/>
</dbReference>
<evidence type="ECO:0000259" key="4">
    <source>
        <dbReference type="Pfam" id="PF00561"/>
    </source>
</evidence>
<evidence type="ECO:0000256" key="3">
    <source>
        <dbReference type="HAMAP-Rule" id="MF_01660"/>
    </source>
</evidence>